<evidence type="ECO:0000259" key="5">
    <source>
        <dbReference type="Pfam" id="PF10601"/>
    </source>
</evidence>
<dbReference type="InterPro" id="IPR039675">
    <property type="entry name" value="CILP1/CILP2"/>
</dbReference>
<proteinExistence type="predicted"/>
<evidence type="ECO:0000256" key="3">
    <source>
        <dbReference type="ARBA" id="ARBA00022729"/>
    </source>
</evidence>
<dbReference type="PANTHER" id="PTHR15031">
    <property type="entry name" value="CARTILAGE INTERMEDIATE LAYER PROTEIN CLIP"/>
    <property type="match status" value="1"/>
</dbReference>
<feature type="domain" description="WxxW" evidence="6">
    <location>
        <begin position="108"/>
        <end position="187"/>
    </location>
</feature>
<evidence type="ECO:0000256" key="4">
    <source>
        <dbReference type="ARBA" id="ARBA00023180"/>
    </source>
</evidence>
<name>A0ABP0G5L4_CLALP</name>
<dbReference type="Pfam" id="PF13330">
    <property type="entry name" value="Mucin2_WxxW"/>
    <property type="match status" value="1"/>
</dbReference>
<keyword evidence="4" id="KW-0325">Glycoprotein</keyword>
<evidence type="ECO:0000256" key="2">
    <source>
        <dbReference type="ARBA" id="ARBA00022525"/>
    </source>
</evidence>
<keyword evidence="2" id="KW-0964">Secreted</keyword>
<feature type="domain" description="LITAF" evidence="5">
    <location>
        <begin position="60"/>
        <end position="102"/>
    </location>
</feature>
<comment type="subcellular location">
    <subcellularLocation>
        <location evidence="1">Secreted</location>
    </subcellularLocation>
</comment>
<comment type="caution">
    <text evidence="7">The sequence shown here is derived from an EMBL/GenBank/DDBJ whole genome shotgun (WGS) entry which is preliminary data.</text>
</comment>
<evidence type="ECO:0000256" key="1">
    <source>
        <dbReference type="ARBA" id="ARBA00004613"/>
    </source>
</evidence>
<keyword evidence="3" id="KW-0732">Signal</keyword>
<evidence type="ECO:0000313" key="8">
    <source>
        <dbReference type="Proteomes" id="UP001642483"/>
    </source>
</evidence>
<protein>
    <submittedName>
        <fullName evidence="7">Uncharacterized protein</fullName>
    </submittedName>
</protein>
<accession>A0ABP0G5L4</accession>
<dbReference type="InterPro" id="IPR025155">
    <property type="entry name" value="WxxW_domain"/>
</dbReference>
<keyword evidence="8" id="KW-1185">Reference proteome</keyword>
<sequence>MEQNESPNLHDLPSYELAATTTSFSETHPKPAGDPGTCEATSPVEVQQVLLQTVVSFGTTPIQVTCNSCHNTVYTNVDTFMKSSAILLTVLLCCIGVVGGPCQLYHYWTSWTSKDTPEKAGDFEPRGYVCGGAKPIAIQVRRIVDRAAYDSTNNLVKISVDSGFSCFNAERPAENWRCDDFEVSYCCPLFLLPREAS</sequence>
<gene>
    <name evidence="7" type="ORF">CVLEPA_LOCUS19186</name>
</gene>
<reference evidence="7 8" key="1">
    <citation type="submission" date="2024-02" db="EMBL/GenBank/DDBJ databases">
        <authorList>
            <person name="Daric V."/>
            <person name="Darras S."/>
        </authorList>
    </citation>
    <scope>NUCLEOTIDE SEQUENCE [LARGE SCALE GENOMIC DNA]</scope>
</reference>
<evidence type="ECO:0000259" key="6">
    <source>
        <dbReference type="Pfam" id="PF13330"/>
    </source>
</evidence>
<evidence type="ECO:0000313" key="7">
    <source>
        <dbReference type="EMBL" id="CAK8687107.1"/>
    </source>
</evidence>
<dbReference type="InterPro" id="IPR006629">
    <property type="entry name" value="LITAF"/>
</dbReference>
<dbReference type="EMBL" id="CAWYQH010000103">
    <property type="protein sequence ID" value="CAK8687107.1"/>
    <property type="molecule type" value="Genomic_DNA"/>
</dbReference>
<dbReference type="Proteomes" id="UP001642483">
    <property type="component" value="Unassembled WGS sequence"/>
</dbReference>
<organism evidence="7 8">
    <name type="scientific">Clavelina lepadiformis</name>
    <name type="common">Light-bulb sea squirt</name>
    <name type="synonym">Ascidia lepadiformis</name>
    <dbReference type="NCBI Taxonomy" id="159417"/>
    <lineage>
        <taxon>Eukaryota</taxon>
        <taxon>Metazoa</taxon>
        <taxon>Chordata</taxon>
        <taxon>Tunicata</taxon>
        <taxon>Ascidiacea</taxon>
        <taxon>Aplousobranchia</taxon>
        <taxon>Clavelinidae</taxon>
        <taxon>Clavelina</taxon>
    </lineage>
</organism>
<dbReference type="Pfam" id="PF10601">
    <property type="entry name" value="zf-LITAF-like"/>
    <property type="match status" value="1"/>
</dbReference>